<feature type="non-terminal residue" evidence="1">
    <location>
        <position position="1"/>
    </location>
</feature>
<dbReference type="KEGG" id="tng:GSTEN00036242G001"/>
<dbReference type="AlphaFoldDB" id="Q4RAN7"/>
<evidence type="ECO:0000313" key="1">
    <source>
        <dbReference type="EMBL" id="CAG14546.1"/>
    </source>
</evidence>
<feature type="non-terminal residue" evidence="1">
    <location>
        <position position="67"/>
    </location>
</feature>
<dbReference type="EMBL" id="CAAE01023227">
    <property type="protein sequence ID" value="CAG14546.1"/>
    <property type="molecule type" value="Genomic_DNA"/>
</dbReference>
<comment type="caution">
    <text evidence="1">The sequence shown here is derived from an EMBL/GenBank/DDBJ whole genome shotgun (WGS) entry which is preliminary data.</text>
</comment>
<organism evidence="1">
    <name type="scientific">Tetraodon nigroviridis</name>
    <name type="common">Spotted green pufferfish</name>
    <name type="synonym">Chelonodon nigroviridis</name>
    <dbReference type="NCBI Taxonomy" id="99883"/>
    <lineage>
        <taxon>Eukaryota</taxon>
        <taxon>Metazoa</taxon>
        <taxon>Chordata</taxon>
        <taxon>Craniata</taxon>
        <taxon>Vertebrata</taxon>
        <taxon>Euteleostomi</taxon>
        <taxon>Actinopterygii</taxon>
        <taxon>Neopterygii</taxon>
        <taxon>Teleostei</taxon>
        <taxon>Neoteleostei</taxon>
        <taxon>Acanthomorphata</taxon>
        <taxon>Eupercaria</taxon>
        <taxon>Tetraodontiformes</taxon>
        <taxon>Tetradontoidea</taxon>
        <taxon>Tetraodontidae</taxon>
        <taxon>Tetraodon</taxon>
    </lineage>
</organism>
<dbReference type="OrthoDB" id="2110451at2759"/>
<gene>
    <name evidence="1" type="ORF">GSTENG00036242001</name>
</gene>
<accession>Q4RAN7</accession>
<proteinExistence type="predicted"/>
<protein>
    <submittedName>
        <fullName evidence="1">(spotted green pufferfish) hypothetical protein</fullName>
    </submittedName>
</protein>
<reference evidence="1" key="1">
    <citation type="journal article" date="2004" name="Nature">
        <title>Genome duplication in the teleost fish Tetraodon nigroviridis reveals the early vertebrate proto-karyotype.</title>
        <authorList>
            <person name="Jaillon O."/>
            <person name="Aury J.-M."/>
            <person name="Brunet F."/>
            <person name="Petit J.-L."/>
            <person name="Stange-Thomann N."/>
            <person name="Mauceli E."/>
            <person name="Bouneau L."/>
            <person name="Fischer C."/>
            <person name="Ozouf-Costaz C."/>
            <person name="Bernot A."/>
            <person name="Nicaud S."/>
            <person name="Jaffe D."/>
            <person name="Fisher S."/>
            <person name="Lutfalla G."/>
            <person name="Dossat C."/>
            <person name="Segurens B."/>
            <person name="Dasilva C."/>
            <person name="Salanoubat M."/>
            <person name="Levy M."/>
            <person name="Boudet N."/>
            <person name="Castellano S."/>
            <person name="Anthouard V."/>
            <person name="Jubin C."/>
            <person name="Castelli V."/>
            <person name="Katinka M."/>
            <person name="Vacherie B."/>
            <person name="Biemont C."/>
            <person name="Skalli Z."/>
            <person name="Cattolico L."/>
            <person name="Poulain J."/>
            <person name="De Berardinis V."/>
            <person name="Cruaud C."/>
            <person name="Duprat S."/>
            <person name="Brottier P."/>
            <person name="Coutanceau J.-P."/>
            <person name="Gouzy J."/>
            <person name="Parra G."/>
            <person name="Lardier G."/>
            <person name="Chapple C."/>
            <person name="McKernan K.J."/>
            <person name="McEwan P."/>
            <person name="Bosak S."/>
            <person name="Kellis M."/>
            <person name="Volff J.-N."/>
            <person name="Guigo R."/>
            <person name="Zody M.C."/>
            <person name="Mesirov J."/>
            <person name="Lindblad-Toh K."/>
            <person name="Birren B."/>
            <person name="Nusbaum C."/>
            <person name="Kahn D."/>
            <person name="Robinson-Rechavi M."/>
            <person name="Laudet V."/>
            <person name="Schachter V."/>
            <person name="Quetier F."/>
            <person name="Saurin W."/>
            <person name="Scarpelli C."/>
            <person name="Wincker P."/>
            <person name="Lander E.S."/>
            <person name="Weissenbach J."/>
            <person name="Roest Crollius H."/>
        </authorList>
    </citation>
    <scope>NUCLEOTIDE SEQUENCE [LARGE SCALE GENOMIC DNA]</scope>
</reference>
<name>Q4RAN7_TETNG</name>
<reference evidence="1" key="2">
    <citation type="submission" date="2004-02" db="EMBL/GenBank/DDBJ databases">
        <authorList>
            <consortium name="Genoscope"/>
            <consortium name="Whitehead Institute Centre for Genome Research"/>
        </authorList>
    </citation>
    <scope>NUCLEOTIDE SEQUENCE</scope>
</reference>
<sequence>YLKDEDEDLVSPPSTCGNQWLQFLHESTHLKESPLLFPSYAKKSLHFVKRIMVNVIEKCLKKPAVSS</sequence>